<dbReference type="Gene3D" id="3.40.50.1820">
    <property type="entry name" value="alpha/beta hydrolase"/>
    <property type="match status" value="1"/>
</dbReference>
<dbReference type="AlphaFoldDB" id="Q7MRB3"/>
<dbReference type="KEGG" id="wsu:WS1513"/>
<dbReference type="ESTHER" id="wolsu-q7mrb3">
    <property type="family name" value="AlphaBeta_hydrolase"/>
</dbReference>
<evidence type="ECO:0008006" key="3">
    <source>
        <dbReference type="Google" id="ProtNLM"/>
    </source>
</evidence>
<dbReference type="EMBL" id="BX571661">
    <property type="protein sequence ID" value="CAE10561.1"/>
    <property type="molecule type" value="Genomic_DNA"/>
</dbReference>
<dbReference type="InterPro" id="IPR029058">
    <property type="entry name" value="AB_hydrolase_fold"/>
</dbReference>
<organism evidence="2">
    <name type="scientific">Wolinella succinogenes (strain ATCC 29543 / DSM 1740 / CCUG 13145 / JCM 31913 / LMG 7466 / NCTC 11488 / FDC 602W)</name>
    <name type="common">Vibrio succinogenes</name>
    <dbReference type="NCBI Taxonomy" id="273121"/>
    <lineage>
        <taxon>Bacteria</taxon>
        <taxon>Pseudomonadati</taxon>
        <taxon>Campylobacterota</taxon>
        <taxon>Epsilonproteobacteria</taxon>
        <taxon>Campylobacterales</taxon>
        <taxon>Helicobacteraceae</taxon>
        <taxon>Wolinella</taxon>
    </lineage>
</organism>
<dbReference type="NCBIfam" id="NF033854">
    <property type="entry name" value="esterase_BioV"/>
    <property type="match status" value="1"/>
</dbReference>
<proteinExistence type="predicted"/>
<dbReference type="eggNOG" id="COG2267">
    <property type="taxonomic scope" value="Bacteria"/>
</dbReference>
<gene>
    <name evidence="1" type="ordered locus">WS1513</name>
</gene>
<sequence length="177" mass="20542">MSYFSGFGFEGEEPLFEEFIQKGRYNLSGFSYGAQKALEHALSSLERLQILQLFSPAFFQTQSAAFKKAQRLAFIKDTSRYHERFLSQSVEGGDVEKIRPYFRGGTLEELDALLAYEWKREKFEALLERGVRVEVYLGERDGIINAKEALEFFQTLPVTIFWLKNRHHFLFSASSII</sequence>
<protein>
    <recommendedName>
        <fullName evidence="3">Alpha/beta hydrolase</fullName>
    </recommendedName>
</protein>
<evidence type="ECO:0000313" key="2">
    <source>
        <dbReference type="Proteomes" id="UP000000422"/>
    </source>
</evidence>
<dbReference type="SUPFAM" id="SSF53474">
    <property type="entry name" value="alpha/beta-Hydrolases"/>
    <property type="match status" value="1"/>
</dbReference>
<dbReference type="RefSeq" id="WP_011139345.1">
    <property type="nucleotide sequence ID" value="NC_005090.1"/>
</dbReference>
<dbReference type="Proteomes" id="UP000000422">
    <property type="component" value="Chromosome"/>
</dbReference>
<dbReference type="HOGENOM" id="CLU_131449_0_0_7"/>
<name>Q7MRB3_WOLSU</name>
<evidence type="ECO:0000313" key="1">
    <source>
        <dbReference type="EMBL" id="CAE10561.1"/>
    </source>
</evidence>
<accession>Q7MRB3</accession>
<dbReference type="STRING" id="273121.WS1513"/>
<reference evidence="1 2" key="1">
    <citation type="journal article" date="2003" name="Proc. Natl. Acad. Sci. U.S.A.">
        <title>Complete genome sequence and analysis of Wolinella succinogenes.</title>
        <authorList>
            <person name="Baar C."/>
            <person name="Eppinger M."/>
            <person name="Raddatz G."/>
            <person name="Simon JM."/>
            <person name="Lanz C."/>
            <person name="Klimmek O."/>
            <person name="Nandakumar R."/>
            <person name="Gross R."/>
            <person name="Rosinus A."/>
            <person name="Keller H."/>
            <person name="Jagtap P."/>
            <person name="Linke B."/>
            <person name="Meyer F."/>
            <person name="Lederer H."/>
            <person name="Schuster S.C."/>
        </authorList>
    </citation>
    <scope>NUCLEOTIDE SEQUENCE [LARGE SCALE GENOMIC DNA]</scope>
    <source>
        <strain evidence="2">ATCC 29543 / DSM 1740 / CCUG 13145 / JCM 31913 / LMG 7466 / NCTC 11488 / FDC 602W</strain>
    </source>
</reference>
<keyword evidence="2" id="KW-1185">Reference proteome</keyword>